<dbReference type="Gene3D" id="3.40.50.2000">
    <property type="entry name" value="Glycogen Phosphorylase B"/>
    <property type="match status" value="1"/>
</dbReference>
<name>A0A382VG57_9ZZZZ</name>
<evidence type="ECO:0008006" key="4">
    <source>
        <dbReference type="Google" id="ProtNLM"/>
    </source>
</evidence>
<proteinExistence type="predicted"/>
<dbReference type="AlphaFoldDB" id="A0A382VG57"/>
<dbReference type="GO" id="GO:0016757">
    <property type="term" value="F:glycosyltransferase activity"/>
    <property type="evidence" value="ECO:0007669"/>
    <property type="project" value="UniProtKB-KW"/>
</dbReference>
<gene>
    <name evidence="3" type="ORF">METZ01_LOCUS398317</name>
</gene>
<evidence type="ECO:0000313" key="3">
    <source>
        <dbReference type="EMBL" id="SVD45463.1"/>
    </source>
</evidence>
<dbReference type="PANTHER" id="PTHR12526:SF510">
    <property type="entry name" value="D-INOSITOL 3-PHOSPHATE GLYCOSYLTRANSFERASE"/>
    <property type="match status" value="1"/>
</dbReference>
<protein>
    <recommendedName>
        <fullName evidence="4">Glycosyl transferase family 1 domain-containing protein</fullName>
    </recommendedName>
</protein>
<dbReference type="PANTHER" id="PTHR12526">
    <property type="entry name" value="GLYCOSYLTRANSFERASE"/>
    <property type="match status" value="1"/>
</dbReference>
<evidence type="ECO:0000256" key="2">
    <source>
        <dbReference type="ARBA" id="ARBA00022679"/>
    </source>
</evidence>
<feature type="non-terminal residue" evidence="3">
    <location>
        <position position="1"/>
    </location>
</feature>
<organism evidence="3">
    <name type="scientific">marine metagenome</name>
    <dbReference type="NCBI Taxonomy" id="408172"/>
    <lineage>
        <taxon>unclassified sequences</taxon>
        <taxon>metagenomes</taxon>
        <taxon>ecological metagenomes</taxon>
    </lineage>
</organism>
<accession>A0A382VG57</accession>
<evidence type="ECO:0000256" key="1">
    <source>
        <dbReference type="ARBA" id="ARBA00022676"/>
    </source>
</evidence>
<keyword evidence="1" id="KW-0328">Glycosyltransferase</keyword>
<dbReference type="CDD" id="cd03801">
    <property type="entry name" value="GT4_PimA-like"/>
    <property type="match status" value="1"/>
</dbReference>
<dbReference type="EMBL" id="UINC01151706">
    <property type="protein sequence ID" value="SVD45463.1"/>
    <property type="molecule type" value="Genomic_DNA"/>
</dbReference>
<dbReference type="Pfam" id="PF13692">
    <property type="entry name" value="Glyco_trans_1_4"/>
    <property type="match status" value="1"/>
</dbReference>
<sequence length="215" mass="23756">VVENDYTGQVASRFCPILTITGPIDTRPYRDTEPRPESAGKEVVLGWIGSGSTVGYLDRIHVPLQRLTERYAGLRLLVIGAQWSAPGVEVECRGWDLEREPADLAECDIGIMPVPDDPWTRGKGGYKLLQYMGTALPVVTDPVGINTEIVVDGESGYLVDGDADWESALARLIDDVDLRGRLGEAGRRRVEARYSQHVQQDHLLKMLRKLAMAEA</sequence>
<dbReference type="SUPFAM" id="SSF53756">
    <property type="entry name" value="UDP-Glycosyltransferase/glycogen phosphorylase"/>
    <property type="match status" value="1"/>
</dbReference>
<reference evidence="3" key="1">
    <citation type="submission" date="2018-05" db="EMBL/GenBank/DDBJ databases">
        <authorList>
            <person name="Lanie J.A."/>
            <person name="Ng W.-L."/>
            <person name="Kazmierczak K.M."/>
            <person name="Andrzejewski T.M."/>
            <person name="Davidsen T.M."/>
            <person name="Wayne K.J."/>
            <person name="Tettelin H."/>
            <person name="Glass J.I."/>
            <person name="Rusch D."/>
            <person name="Podicherti R."/>
            <person name="Tsui H.-C.T."/>
            <person name="Winkler M.E."/>
        </authorList>
    </citation>
    <scope>NUCLEOTIDE SEQUENCE</scope>
</reference>
<keyword evidence="2" id="KW-0808">Transferase</keyword>